<evidence type="ECO:0000313" key="2">
    <source>
        <dbReference type="EMBL" id="TMQ57401.1"/>
    </source>
</evidence>
<accession>A0A538T189</accession>
<dbReference type="EMBL" id="VBOV01000169">
    <property type="protein sequence ID" value="TMQ57401.1"/>
    <property type="molecule type" value="Genomic_DNA"/>
</dbReference>
<feature type="compositionally biased region" description="Basic and acidic residues" evidence="1">
    <location>
        <begin position="14"/>
        <end position="32"/>
    </location>
</feature>
<protein>
    <submittedName>
        <fullName evidence="2">Uncharacterized protein</fullName>
    </submittedName>
</protein>
<proteinExistence type="predicted"/>
<comment type="caution">
    <text evidence="2">The sequence shown here is derived from an EMBL/GenBank/DDBJ whole genome shotgun (WGS) entry which is preliminary data.</text>
</comment>
<evidence type="ECO:0000313" key="3">
    <source>
        <dbReference type="Proteomes" id="UP000320913"/>
    </source>
</evidence>
<dbReference type="AlphaFoldDB" id="A0A538T189"/>
<name>A0A538T189_UNCEI</name>
<dbReference type="Proteomes" id="UP000320913">
    <property type="component" value="Unassembled WGS sequence"/>
</dbReference>
<evidence type="ECO:0000256" key="1">
    <source>
        <dbReference type="SAM" id="MobiDB-lite"/>
    </source>
</evidence>
<gene>
    <name evidence="2" type="ORF">E6K75_06985</name>
</gene>
<feature type="region of interest" description="Disordered" evidence="1">
    <location>
        <begin position="1"/>
        <end position="63"/>
    </location>
</feature>
<reference evidence="2 3" key="1">
    <citation type="journal article" date="2019" name="Nat. Microbiol.">
        <title>Mediterranean grassland soil C-N compound turnover is dependent on rainfall and depth, and is mediated by genomically divergent microorganisms.</title>
        <authorList>
            <person name="Diamond S."/>
            <person name="Andeer P.F."/>
            <person name="Li Z."/>
            <person name="Crits-Christoph A."/>
            <person name="Burstein D."/>
            <person name="Anantharaman K."/>
            <person name="Lane K.R."/>
            <person name="Thomas B.C."/>
            <person name="Pan C."/>
            <person name="Northen T.R."/>
            <person name="Banfield J.F."/>
        </authorList>
    </citation>
    <scope>NUCLEOTIDE SEQUENCE [LARGE SCALE GENOMIC DNA]</scope>
    <source>
        <strain evidence="2">WS_5</strain>
    </source>
</reference>
<organism evidence="2 3">
    <name type="scientific">Eiseniibacteriota bacterium</name>
    <dbReference type="NCBI Taxonomy" id="2212470"/>
    <lineage>
        <taxon>Bacteria</taxon>
        <taxon>Candidatus Eiseniibacteriota</taxon>
    </lineage>
</organism>
<sequence length="63" mass="7034">MASQDQGVPGNAVETKRDRELVWIPGRRRDDVTQLGGRGARRHEEQDPEREAGDYDDAEGARG</sequence>
<feature type="compositionally biased region" description="Basic and acidic residues" evidence="1">
    <location>
        <begin position="42"/>
        <end position="63"/>
    </location>
</feature>